<reference evidence="1 2" key="1">
    <citation type="submission" date="2020-02" db="EMBL/GenBank/DDBJ databases">
        <authorList>
            <person name="Li X.-J."/>
            <person name="Han X.-M."/>
        </authorList>
    </citation>
    <scope>NUCLEOTIDE SEQUENCE [LARGE SCALE GENOMIC DNA]</scope>
    <source>
        <strain evidence="1 2">CCTCC AB 2017055</strain>
    </source>
</reference>
<dbReference type="Proteomes" id="UP000475214">
    <property type="component" value="Unassembled WGS sequence"/>
</dbReference>
<dbReference type="EMBL" id="JAAGOA010000005">
    <property type="protein sequence ID" value="NEE00158.1"/>
    <property type="molecule type" value="Genomic_DNA"/>
</dbReference>
<protein>
    <submittedName>
        <fullName evidence="1">Uncharacterized protein</fullName>
    </submittedName>
</protein>
<evidence type="ECO:0000313" key="2">
    <source>
        <dbReference type="Proteomes" id="UP000475214"/>
    </source>
</evidence>
<proteinExistence type="predicted"/>
<comment type="caution">
    <text evidence="1">The sequence shown here is derived from an EMBL/GenBank/DDBJ whole genome shotgun (WGS) entry which is preliminary data.</text>
</comment>
<accession>A0A6L9S6J7</accession>
<sequence>MDQNDEDHFRRIHLVQQVDRARELVEHYFDGIHFYIDQIEKDSREIGMLNERLGG</sequence>
<dbReference type="AlphaFoldDB" id="A0A6L9S6J7"/>
<organism evidence="1 2">
    <name type="scientific">Phytoactinopolyspora halotolerans</name>
    <dbReference type="NCBI Taxonomy" id="1981512"/>
    <lineage>
        <taxon>Bacteria</taxon>
        <taxon>Bacillati</taxon>
        <taxon>Actinomycetota</taxon>
        <taxon>Actinomycetes</taxon>
        <taxon>Jiangellales</taxon>
        <taxon>Jiangellaceae</taxon>
        <taxon>Phytoactinopolyspora</taxon>
    </lineage>
</organism>
<gene>
    <name evidence="1" type="ORF">G1H10_08235</name>
</gene>
<keyword evidence="2" id="KW-1185">Reference proteome</keyword>
<dbReference type="RefSeq" id="WP_163735453.1">
    <property type="nucleotide sequence ID" value="NZ_JAAGOA010000005.1"/>
</dbReference>
<evidence type="ECO:0000313" key="1">
    <source>
        <dbReference type="EMBL" id="NEE00158.1"/>
    </source>
</evidence>
<name>A0A6L9S6J7_9ACTN</name>